<dbReference type="OrthoDB" id="2290746at2"/>
<reference evidence="2 3" key="1">
    <citation type="journal article" date="2015" name="Genome Announc.">
        <title>Expanding the biotechnology potential of lactobacilli through comparative genomics of 213 strains and associated genera.</title>
        <authorList>
            <person name="Sun Z."/>
            <person name="Harris H.M."/>
            <person name="McCann A."/>
            <person name="Guo C."/>
            <person name="Argimon S."/>
            <person name="Zhang W."/>
            <person name="Yang X."/>
            <person name="Jeffery I.B."/>
            <person name="Cooney J.C."/>
            <person name="Kagawa T.F."/>
            <person name="Liu W."/>
            <person name="Song Y."/>
            <person name="Salvetti E."/>
            <person name="Wrobel A."/>
            <person name="Rasinkangas P."/>
            <person name="Parkhill J."/>
            <person name="Rea M.C."/>
            <person name="O'Sullivan O."/>
            <person name="Ritari J."/>
            <person name="Douillard F.P."/>
            <person name="Paul Ross R."/>
            <person name="Yang R."/>
            <person name="Briner A.E."/>
            <person name="Felis G.E."/>
            <person name="de Vos W.M."/>
            <person name="Barrangou R."/>
            <person name="Klaenhammer T.R."/>
            <person name="Caufield P.W."/>
            <person name="Cui Y."/>
            <person name="Zhang H."/>
            <person name="O'Toole P.W."/>
        </authorList>
    </citation>
    <scope>NUCLEOTIDE SEQUENCE [LARGE SCALE GENOMIC DNA]</scope>
    <source>
        <strain evidence="2 3">DSM 24716</strain>
    </source>
</reference>
<feature type="transmembrane region" description="Helical" evidence="1">
    <location>
        <begin position="165"/>
        <end position="188"/>
    </location>
</feature>
<keyword evidence="1" id="KW-1133">Transmembrane helix</keyword>
<proteinExistence type="predicted"/>
<dbReference type="AlphaFoldDB" id="A0A0R2L961"/>
<name>A0A0R2L961_9LACO</name>
<organism evidence="2 3">
    <name type="scientific">Companilactobacillus kimchiensis</name>
    <dbReference type="NCBI Taxonomy" id="993692"/>
    <lineage>
        <taxon>Bacteria</taxon>
        <taxon>Bacillati</taxon>
        <taxon>Bacillota</taxon>
        <taxon>Bacilli</taxon>
        <taxon>Lactobacillales</taxon>
        <taxon>Lactobacillaceae</taxon>
        <taxon>Companilactobacillus</taxon>
    </lineage>
</organism>
<sequence length="400" mass="45745">MADTEYKSNSYRDVQNIYQTVTKFENDSEWLLPKYTWDGSQVSAFKKIPVDELIDHLGAFLGAKYSMEQLSDSYSQSVNDGLNYYNDKIDQINDKFKHFKYLKRHPNEAAYCEVNGKLPEKQPIDYSDTTVSHRGIKTAIIMIISGIVLGTISDRPGTPAEVLSMFAILDIFLGTILLPVALLFSFFAKSGFHISQPWATRRNMKIAMDRKAILDADEKYRKEHDCSDEALDKEFKYTASFPAIYSTYVLKMQQLHSRTASELNKLAETVQNNIIFFPPTISSNIPHMIGIYMELETGVETWYQAHNLVSRSEEFKKMTDTVTQAIEKSTDKIVTQIGRSAQDITNKLSDVDDHVSAQLEHQTNAINYWGRTQTSIAEVQTAVMVDTDYRIDQIAQHYRK</sequence>
<keyword evidence="1" id="KW-0812">Transmembrane</keyword>
<dbReference type="PATRIC" id="fig|993692.3.peg.1233"/>
<feature type="transmembrane region" description="Helical" evidence="1">
    <location>
        <begin position="135"/>
        <end position="153"/>
    </location>
</feature>
<dbReference type="EMBL" id="JQCF01000024">
    <property type="protein sequence ID" value="KRN98299.1"/>
    <property type="molecule type" value="Genomic_DNA"/>
</dbReference>
<keyword evidence="1" id="KW-0472">Membrane</keyword>
<evidence type="ECO:0000256" key="1">
    <source>
        <dbReference type="SAM" id="Phobius"/>
    </source>
</evidence>
<dbReference type="Proteomes" id="UP000051006">
    <property type="component" value="Unassembled WGS sequence"/>
</dbReference>
<protein>
    <submittedName>
        <fullName evidence="2">Uncharacterized protein</fullName>
    </submittedName>
</protein>
<dbReference type="RefSeq" id="WP_057881389.1">
    <property type="nucleotide sequence ID" value="NZ_JQCF01000024.1"/>
</dbReference>
<evidence type="ECO:0000313" key="3">
    <source>
        <dbReference type="Proteomes" id="UP000051006"/>
    </source>
</evidence>
<evidence type="ECO:0000313" key="2">
    <source>
        <dbReference type="EMBL" id="KRN98299.1"/>
    </source>
</evidence>
<comment type="caution">
    <text evidence="2">The sequence shown here is derived from an EMBL/GenBank/DDBJ whole genome shotgun (WGS) entry which is preliminary data.</text>
</comment>
<keyword evidence="3" id="KW-1185">Reference proteome</keyword>
<gene>
    <name evidence="2" type="ORF">IV57_GL001215</name>
</gene>
<accession>A0A0R2L961</accession>